<reference evidence="2 3" key="1">
    <citation type="submission" date="2019-06" db="EMBL/GenBank/DDBJ databases">
        <title>WGS assembly of Gossypium darwinii.</title>
        <authorList>
            <person name="Chen Z.J."/>
            <person name="Sreedasyam A."/>
            <person name="Ando A."/>
            <person name="Song Q."/>
            <person name="De L."/>
            <person name="Hulse-Kemp A."/>
            <person name="Ding M."/>
            <person name="Ye W."/>
            <person name="Kirkbride R."/>
            <person name="Jenkins J."/>
            <person name="Plott C."/>
            <person name="Lovell J."/>
            <person name="Lin Y.-M."/>
            <person name="Vaughn R."/>
            <person name="Liu B."/>
            <person name="Li W."/>
            <person name="Simpson S."/>
            <person name="Scheffler B."/>
            <person name="Saski C."/>
            <person name="Grover C."/>
            <person name="Hu G."/>
            <person name="Conover J."/>
            <person name="Carlson J."/>
            <person name="Shu S."/>
            <person name="Boston L."/>
            <person name="Williams M."/>
            <person name="Peterson D."/>
            <person name="Mcgee K."/>
            <person name="Jones D."/>
            <person name="Wendel J."/>
            <person name="Stelly D."/>
            <person name="Grimwood J."/>
            <person name="Schmutz J."/>
        </authorList>
    </citation>
    <scope>NUCLEOTIDE SEQUENCE [LARGE SCALE GENOMIC DNA]</scope>
    <source>
        <strain evidence="2">1808015.09</strain>
    </source>
</reference>
<dbReference type="AlphaFoldDB" id="A0A5D2DFD2"/>
<sequence>MAKETASHILNLIFSPYHYELSNFIFSSRASINRKFPSVHLLCSRILSRMVFIGIIINAFFLTCILNMDISTTFDQDKSRLGLD</sequence>
<dbReference type="EMBL" id="CM017702">
    <property type="protein sequence ID" value="TYG80369.1"/>
    <property type="molecule type" value="Genomic_DNA"/>
</dbReference>
<keyword evidence="1" id="KW-0472">Membrane</keyword>
<keyword evidence="1" id="KW-1133">Transmembrane helix</keyword>
<keyword evidence="3" id="KW-1185">Reference proteome</keyword>
<evidence type="ECO:0000313" key="2">
    <source>
        <dbReference type="EMBL" id="TYG80369.1"/>
    </source>
</evidence>
<proteinExistence type="predicted"/>
<organism evidence="2 3">
    <name type="scientific">Gossypium darwinii</name>
    <name type="common">Darwin's cotton</name>
    <name type="synonym">Gossypium barbadense var. darwinii</name>
    <dbReference type="NCBI Taxonomy" id="34276"/>
    <lineage>
        <taxon>Eukaryota</taxon>
        <taxon>Viridiplantae</taxon>
        <taxon>Streptophyta</taxon>
        <taxon>Embryophyta</taxon>
        <taxon>Tracheophyta</taxon>
        <taxon>Spermatophyta</taxon>
        <taxon>Magnoliopsida</taxon>
        <taxon>eudicotyledons</taxon>
        <taxon>Gunneridae</taxon>
        <taxon>Pentapetalae</taxon>
        <taxon>rosids</taxon>
        <taxon>malvids</taxon>
        <taxon>Malvales</taxon>
        <taxon>Malvaceae</taxon>
        <taxon>Malvoideae</taxon>
        <taxon>Gossypium</taxon>
    </lineage>
</organism>
<gene>
    <name evidence="2" type="ORF">ES288_D02G210700v1</name>
</gene>
<feature type="transmembrane region" description="Helical" evidence="1">
    <location>
        <begin position="46"/>
        <end position="68"/>
    </location>
</feature>
<keyword evidence="1" id="KW-0812">Transmembrane</keyword>
<name>A0A5D2DFD2_GOSDA</name>
<protein>
    <submittedName>
        <fullName evidence="2">Uncharacterized protein</fullName>
    </submittedName>
</protein>
<evidence type="ECO:0000313" key="3">
    <source>
        <dbReference type="Proteomes" id="UP000323506"/>
    </source>
</evidence>
<evidence type="ECO:0000256" key="1">
    <source>
        <dbReference type="SAM" id="Phobius"/>
    </source>
</evidence>
<dbReference type="Proteomes" id="UP000323506">
    <property type="component" value="Chromosome D02"/>
</dbReference>
<accession>A0A5D2DFD2</accession>